<organism evidence="9 10">
    <name type="scientific">Cupriavidus nantongensis</name>
    <dbReference type="NCBI Taxonomy" id="1796606"/>
    <lineage>
        <taxon>Bacteria</taxon>
        <taxon>Pseudomonadati</taxon>
        <taxon>Pseudomonadota</taxon>
        <taxon>Betaproteobacteria</taxon>
        <taxon>Burkholderiales</taxon>
        <taxon>Burkholderiaceae</taxon>
        <taxon>Cupriavidus</taxon>
    </lineage>
</organism>
<sequence length="743" mass="81405">MQKTRHAHRASRFLNQAAASYAAQRYDDCIVQALRAREIDDSNPEAWHWLALGKLGRGDAAAARETAEAAMARFPDDARTCILAAEVLLDLGSYGQAKAIIEPVIERDPSQWAAWSNYSAILYSLQDYHAAKHAARKAFELRPADARVLSNYANALKETGDVPGAVAMLRQAVAQAPRSELVRLNLMFTMLFDESTTASGLLSEARQCAELMTPPGVGAGAAPQPDDNGRIRVGLLSNDLHAHACAYFIVPFVANIDHSRFELFVFSLNGHHDNITAKIRHHADHFVDVAGQSTQQVIDTVREARLDVLFDLGGYTRNTPLHYMVHRLAVRQVSWIGYPGSTGMPQIDYRVTDPVSDPEGHEAHYTEQLLRAPTVGVVYHPLVGRPLDAYAAAYRPRATPALANGHVTFGCCINLGKISARTLRLWSAVLARCPASKLLLECAGLDVDAVRLPLLARMAQAGIESERVICVPRRAGNQYLLYHDIDVVLDTSPLTAGANACDALWMGVPLVTLRGNACHERVASAFVSAVGLGGLACETEAQYVETAVALASNVGELNALRMSIRPMVEASPLFDAAGFCRWLEAEMAQWVDTYRQPGQLPQAAGEGLFFGGRWHRMEEITLLVIDALETGSIESLENVLENISAKWSKHWLVAYALSELLYRQGDREGALELLLESATLRKYSLPLYRLLLARLDECGQDKTALADFLHEAFGLELDYLEAQPVPSMREVAGIPTQSEKVAA</sequence>
<comment type="similarity">
    <text evidence="2">Belongs to the glycosyltransferase 41 family. O-GlcNAc transferase subfamily.</text>
</comment>
<keyword evidence="4" id="KW-0328">Glycosyltransferase</keyword>
<dbReference type="PANTHER" id="PTHR44835:SF1">
    <property type="entry name" value="PROTEIN O-GLCNAC TRANSFERASE"/>
    <property type="match status" value="1"/>
</dbReference>
<evidence type="ECO:0000256" key="6">
    <source>
        <dbReference type="ARBA" id="ARBA00022737"/>
    </source>
</evidence>
<dbReference type="Pfam" id="PF13844">
    <property type="entry name" value="Glyco_transf_41"/>
    <property type="match status" value="2"/>
</dbReference>
<evidence type="ECO:0000256" key="2">
    <source>
        <dbReference type="ARBA" id="ARBA00005386"/>
    </source>
</evidence>
<protein>
    <recommendedName>
        <fullName evidence="3">protein O-GlcNAc transferase</fullName>
        <ecNumber evidence="3">2.4.1.255</ecNumber>
    </recommendedName>
</protein>
<evidence type="ECO:0000256" key="5">
    <source>
        <dbReference type="ARBA" id="ARBA00022679"/>
    </source>
</evidence>
<dbReference type="EMBL" id="CP014845">
    <property type="protein sequence ID" value="AMR81965.1"/>
    <property type="molecule type" value="Genomic_DNA"/>
</dbReference>
<evidence type="ECO:0000259" key="8">
    <source>
        <dbReference type="Pfam" id="PF13844"/>
    </source>
</evidence>
<dbReference type="SUPFAM" id="SSF48452">
    <property type="entry name" value="TPR-like"/>
    <property type="match status" value="1"/>
</dbReference>
<feature type="domain" description="O-GlcNAc transferase C-terminal" evidence="8">
    <location>
        <begin position="401"/>
        <end position="581"/>
    </location>
</feature>
<accession>A0A142JV53</accession>
<dbReference type="Gene3D" id="1.25.40.10">
    <property type="entry name" value="Tetratricopeptide repeat domain"/>
    <property type="match status" value="1"/>
</dbReference>
<keyword evidence="7" id="KW-0802">TPR repeat</keyword>
<keyword evidence="6" id="KW-0677">Repeat</keyword>
<proteinExistence type="inferred from homology"/>
<feature type="domain" description="O-GlcNAc transferase C-terminal" evidence="8">
    <location>
        <begin position="227"/>
        <end position="370"/>
    </location>
</feature>
<dbReference type="Pfam" id="PF07721">
    <property type="entry name" value="TPR_4"/>
    <property type="match status" value="1"/>
</dbReference>
<dbReference type="Pfam" id="PF14559">
    <property type="entry name" value="TPR_19"/>
    <property type="match status" value="2"/>
</dbReference>
<evidence type="ECO:0000313" key="9">
    <source>
        <dbReference type="EMBL" id="AMR81965.1"/>
    </source>
</evidence>
<dbReference type="InterPro" id="IPR051939">
    <property type="entry name" value="Glycosyltr_41/O-GlcNAc_trsf"/>
</dbReference>
<dbReference type="Gene3D" id="3.40.50.11380">
    <property type="match status" value="1"/>
</dbReference>
<dbReference type="STRING" id="1796606.A2G96_29995"/>
<evidence type="ECO:0000256" key="1">
    <source>
        <dbReference type="ARBA" id="ARBA00004922"/>
    </source>
</evidence>
<evidence type="ECO:0000256" key="4">
    <source>
        <dbReference type="ARBA" id="ARBA00022676"/>
    </source>
</evidence>
<dbReference type="AlphaFoldDB" id="A0A142JV53"/>
<name>A0A142JV53_9BURK</name>
<reference evidence="9 10" key="1">
    <citation type="submission" date="2016-03" db="EMBL/GenBank/DDBJ databases">
        <title>Complete genome sequence of a novel chlorpyrifos degrading bacterium, Cupriavidus nantongensis sp. X1.</title>
        <authorList>
            <person name="Fang L."/>
        </authorList>
    </citation>
    <scope>NUCLEOTIDE SEQUENCE [LARGE SCALE GENOMIC DNA]</scope>
    <source>
        <strain evidence="9 10">X1</strain>
    </source>
</reference>
<keyword evidence="10" id="KW-1185">Reference proteome</keyword>
<dbReference type="InterPro" id="IPR029489">
    <property type="entry name" value="OGT/SEC/SPY_C"/>
</dbReference>
<keyword evidence="5" id="KW-0808">Transferase</keyword>
<evidence type="ECO:0000256" key="3">
    <source>
        <dbReference type="ARBA" id="ARBA00011970"/>
    </source>
</evidence>
<dbReference type="GO" id="GO:0097363">
    <property type="term" value="F:protein O-acetylglucosaminyltransferase activity"/>
    <property type="evidence" value="ECO:0007669"/>
    <property type="project" value="UniProtKB-EC"/>
</dbReference>
<dbReference type="GO" id="GO:0042802">
    <property type="term" value="F:identical protein binding"/>
    <property type="evidence" value="ECO:0007669"/>
    <property type="project" value="InterPro"/>
</dbReference>
<dbReference type="Proteomes" id="UP000075238">
    <property type="component" value="Chromosome 2"/>
</dbReference>
<dbReference type="OrthoDB" id="101857at2"/>
<dbReference type="PANTHER" id="PTHR44835">
    <property type="entry name" value="UDP-N-ACETYLGLUCOSAMINE--PEPTIDE N-ACETYLGLUCOSAMINYLTRANSFERASE SPINDLY-RELATED"/>
    <property type="match status" value="1"/>
</dbReference>
<comment type="pathway">
    <text evidence="1">Protein modification; protein glycosylation.</text>
</comment>
<dbReference type="EC" id="2.4.1.255" evidence="3"/>
<dbReference type="InterPro" id="IPR011990">
    <property type="entry name" value="TPR-like_helical_dom_sf"/>
</dbReference>
<dbReference type="KEGG" id="cnan:A2G96_29995"/>
<dbReference type="Gene3D" id="3.40.50.2000">
    <property type="entry name" value="Glycogen Phosphorylase B"/>
    <property type="match status" value="1"/>
</dbReference>
<evidence type="ECO:0000313" key="10">
    <source>
        <dbReference type="Proteomes" id="UP000075238"/>
    </source>
</evidence>
<dbReference type="SMART" id="SM00028">
    <property type="entry name" value="TPR"/>
    <property type="match status" value="5"/>
</dbReference>
<evidence type="ECO:0000256" key="7">
    <source>
        <dbReference type="ARBA" id="ARBA00022803"/>
    </source>
</evidence>
<gene>
    <name evidence="9" type="ORF">A2G96_29995</name>
</gene>
<dbReference type="InterPro" id="IPR019734">
    <property type="entry name" value="TPR_rpt"/>
</dbReference>
<dbReference type="InterPro" id="IPR011717">
    <property type="entry name" value="TPR-4"/>
</dbReference>